<reference evidence="3" key="1">
    <citation type="submission" date="2021-01" db="EMBL/GenBank/DDBJ databases">
        <authorList>
            <person name="Corre E."/>
            <person name="Pelletier E."/>
            <person name="Niang G."/>
            <person name="Scheremetjew M."/>
            <person name="Finn R."/>
            <person name="Kale V."/>
            <person name="Holt S."/>
            <person name="Cochrane G."/>
            <person name="Meng A."/>
            <person name="Brown T."/>
            <person name="Cohen L."/>
        </authorList>
    </citation>
    <scope>NUCLEOTIDE SEQUENCE</scope>
    <source>
        <strain evidence="3">CCMP127</strain>
    </source>
</reference>
<evidence type="ECO:0000313" key="3">
    <source>
        <dbReference type="EMBL" id="CAE0421225.1"/>
    </source>
</evidence>
<dbReference type="EMBL" id="HBIM01024128">
    <property type="protein sequence ID" value="CAE0421224.1"/>
    <property type="molecule type" value="Transcribed_RNA"/>
</dbReference>
<proteinExistence type="predicted"/>
<protein>
    <recommendedName>
        <fullName evidence="4">Coenzyme Q-binding protein COQ10 START domain-containing protein</fullName>
    </recommendedName>
</protein>
<gene>
    <name evidence="2" type="ORF">ACOF00016_LOCUS17871</name>
    <name evidence="3" type="ORF">ACOF00016_LOCUS17872</name>
</gene>
<dbReference type="AlphaFoldDB" id="A0A6S8PQY5"/>
<organism evidence="3">
    <name type="scientific">Amphora coffeiformis</name>
    <dbReference type="NCBI Taxonomy" id="265554"/>
    <lineage>
        <taxon>Eukaryota</taxon>
        <taxon>Sar</taxon>
        <taxon>Stramenopiles</taxon>
        <taxon>Ochrophyta</taxon>
        <taxon>Bacillariophyta</taxon>
        <taxon>Bacillariophyceae</taxon>
        <taxon>Bacillariophycidae</taxon>
        <taxon>Thalassiophysales</taxon>
        <taxon>Catenulaceae</taxon>
        <taxon>Amphora</taxon>
    </lineage>
</organism>
<evidence type="ECO:0000256" key="1">
    <source>
        <dbReference type="SAM" id="SignalP"/>
    </source>
</evidence>
<keyword evidence="1" id="KW-0732">Signal</keyword>
<name>A0A6S8PQY5_9STRA</name>
<feature type="signal peptide" evidence="1">
    <location>
        <begin position="1"/>
        <end position="29"/>
    </location>
</feature>
<sequence length="294" mass="32660">MAFLLFSPCNLVRTLILLVVASTIGTSKAFSRRSFSSVCSTTALWRRTTTTTTRLHATEKLVFKGDYTATTDPLPAGTTKEDIADFLSTLGNRDIFLSAGGTRKVEEMEMTPQLKGYWQDMCQHFKSDVVPLDQDKLVVVDTQVSFPGLTLVTSTVSGIKEIRNERNILEAFEVFLIAEKSKPKGAAPIVWMYNKLTGNDKREHGVFQPPKQAKAKSLIGSTKLDDGSLALSFKLDMQITIEFPAILLKILPTSKEKVEEEGSASVLKTMSKDIEMAMIAAYDKFMEQSKKVQR</sequence>
<accession>A0A6S8PQY5</accession>
<dbReference type="EMBL" id="HBIM01024129">
    <property type="protein sequence ID" value="CAE0421225.1"/>
    <property type="molecule type" value="Transcribed_RNA"/>
</dbReference>
<evidence type="ECO:0000313" key="2">
    <source>
        <dbReference type="EMBL" id="CAE0421224.1"/>
    </source>
</evidence>
<feature type="chain" id="PRO_5036191461" description="Coenzyme Q-binding protein COQ10 START domain-containing protein" evidence="1">
    <location>
        <begin position="30"/>
        <end position="294"/>
    </location>
</feature>
<evidence type="ECO:0008006" key="4">
    <source>
        <dbReference type="Google" id="ProtNLM"/>
    </source>
</evidence>